<proteinExistence type="predicted"/>
<evidence type="ECO:0000256" key="1">
    <source>
        <dbReference type="SAM" id="MobiDB-lite"/>
    </source>
</evidence>
<organism evidence="2 3">
    <name type="scientific">Diploscapter pachys</name>
    <dbReference type="NCBI Taxonomy" id="2018661"/>
    <lineage>
        <taxon>Eukaryota</taxon>
        <taxon>Metazoa</taxon>
        <taxon>Ecdysozoa</taxon>
        <taxon>Nematoda</taxon>
        <taxon>Chromadorea</taxon>
        <taxon>Rhabditida</taxon>
        <taxon>Rhabditina</taxon>
        <taxon>Rhabditomorpha</taxon>
        <taxon>Rhabditoidea</taxon>
        <taxon>Rhabditidae</taxon>
        <taxon>Diploscapter</taxon>
    </lineage>
</organism>
<comment type="caution">
    <text evidence="2">The sequence shown here is derived from an EMBL/GenBank/DDBJ whole genome shotgun (WGS) entry which is preliminary data.</text>
</comment>
<evidence type="ECO:0000313" key="3">
    <source>
        <dbReference type="Proteomes" id="UP000218231"/>
    </source>
</evidence>
<evidence type="ECO:0000313" key="2">
    <source>
        <dbReference type="EMBL" id="PAV70970.1"/>
    </source>
</evidence>
<dbReference type="EMBL" id="LIAE01009153">
    <property type="protein sequence ID" value="PAV70970.1"/>
    <property type="molecule type" value="Genomic_DNA"/>
</dbReference>
<reference evidence="2 3" key="1">
    <citation type="journal article" date="2017" name="Curr. Biol.">
        <title>Genome architecture and evolution of a unichromosomal asexual nematode.</title>
        <authorList>
            <person name="Fradin H."/>
            <person name="Zegar C."/>
            <person name="Gutwein M."/>
            <person name="Lucas J."/>
            <person name="Kovtun M."/>
            <person name="Corcoran D."/>
            <person name="Baugh L.R."/>
            <person name="Kiontke K."/>
            <person name="Gunsalus K."/>
            <person name="Fitch D.H."/>
            <person name="Piano F."/>
        </authorList>
    </citation>
    <scope>NUCLEOTIDE SEQUENCE [LARGE SCALE GENOMIC DNA]</scope>
    <source>
        <strain evidence="2">PF1309</strain>
    </source>
</reference>
<dbReference type="AlphaFoldDB" id="A0A2A2KAP2"/>
<accession>A0A2A2KAP2</accession>
<name>A0A2A2KAP2_9BILA</name>
<dbReference type="Proteomes" id="UP000218231">
    <property type="component" value="Unassembled WGS sequence"/>
</dbReference>
<feature type="region of interest" description="Disordered" evidence="1">
    <location>
        <begin position="233"/>
        <end position="253"/>
    </location>
</feature>
<gene>
    <name evidence="2" type="ORF">WR25_10139</name>
</gene>
<protein>
    <submittedName>
        <fullName evidence="2">Uncharacterized protein</fullName>
    </submittedName>
</protein>
<sequence length="273" mass="30175">MLAADAELRLARHPVDLFAHLVERGIDAVALGVGILGNGMFDDDARLVEDGIARPHALDEFLPRQADRGGRLLAPARARRRIDQPGIGDQLGQHHRHRLQRLDLDVLIFALLAVLHRQHAHRALAPDDRHAGKAVIAFLAGFGLVGEVRMARGFVEVQDLDIVGDRADQALAQRQLGNVDRSLIEPARREQLQHAFAQQIDRTDLAIHRLGDDADDGVQLRLRRVAPGHDVVKAGEDFAGGGDGRAGHDTRANRCRGRVPRGNLHRWYIYSRA</sequence>
<keyword evidence="3" id="KW-1185">Reference proteome</keyword>